<evidence type="ECO:0000313" key="2">
    <source>
        <dbReference type="Proteomes" id="UP000187203"/>
    </source>
</evidence>
<dbReference type="EMBL" id="AWUE01022211">
    <property type="protein sequence ID" value="OMO59246.1"/>
    <property type="molecule type" value="Genomic_DNA"/>
</dbReference>
<proteinExistence type="predicted"/>
<keyword evidence="2" id="KW-1185">Reference proteome</keyword>
<dbReference type="AlphaFoldDB" id="A0A1R3GMG3"/>
<accession>A0A1R3GMG3</accession>
<comment type="caution">
    <text evidence="1">The sequence shown here is derived from an EMBL/GenBank/DDBJ whole genome shotgun (WGS) entry which is preliminary data.</text>
</comment>
<organism evidence="1 2">
    <name type="scientific">Corchorus olitorius</name>
    <dbReference type="NCBI Taxonomy" id="93759"/>
    <lineage>
        <taxon>Eukaryota</taxon>
        <taxon>Viridiplantae</taxon>
        <taxon>Streptophyta</taxon>
        <taxon>Embryophyta</taxon>
        <taxon>Tracheophyta</taxon>
        <taxon>Spermatophyta</taxon>
        <taxon>Magnoliopsida</taxon>
        <taxon>eudicotyledons</taxon>
        <taxon>Gunneridae</taxon>
        <taxon>Pentapetalae</taxon>
        <taxon>rosids</taxon>
        <taxon>malvids</taxon>
        <taxon>Malvales</taxon>
        <taxon>Malvaceae</taxon>
        <taxon>Grewioideae</taxon>
        <taxon>Apeibeae</taxon>
        <taxon>Corchorus</taxon>
    </lineage>
</organism>
<evidence type="ECO:0000313" key="1">
    <source>
        <dbReference type="EMBL" id="OMO59246.1"/>
    </source>
</evidence>
<gene>
    <name evidence="1" type="ORF">COLO4_34279</name>
</gene>
<sequence>MASALRCKVKGMPIDGEKAGNKGGEELNEIKEKRSNIMTFCKMKVLSPSTNHKKKNVNDYN</sequence>
<name>A0A1R3GMG3_9ROSI</name>
<dbReference type="Proteomes" id="UP000187203">
    <property type="component" value="Unassembled WGS sequence"/>
</dbReference>
<reference evidence="2" key="1">
    <citation type="submission" date="2013-09" db="EMBL/GenBank/DDBJ databases">
        <title>Corchorus olitorius genome sequencing.</title>
        <authorList>
            <person name="Alam M."/>
            <person name="Haque M.S."/>
            <person name="Islam M.S."/>
            <person name="Emdad E.M."/>
            <person name="Islam M.M."/>
            <person name="Ahmed B."/>
            <person name="Halim A."/>
            <person name="Hossen Q.M.M."/>
            <person name="Hossain M.Z."/>
            <person name="Ahmed R."/>
            <person name="Khan M.M."/>
            <person name="Islam R."/>
            <person name="Rashid M.M."/>
            <person name="Khan S.A."/>
            <person name="Rahman M.S."/>
            <person name="Alam M."/>
            <person name="Yahiya A.S."/>
            <person name="Khan M.S."/>
            <person name="Azam M.S."/>
            <person name="Haque T."/>
            <person name="Lashkar M.Z.H."/>
            <person name="Akhand A.I."/>
            <person name="Morshed G."/>
            <person name="Roy S."/>
            <person name="Uddin K.S."/>
            <person name="Rabeya T."/>
            <person name="Hossain A.S."/>
            <person name="Chowdhury A."/>
            <person name="Snigdha A.R."/>
            <person name="Mortoza M.S."/>
            <person name="Matin S.A."/>
            <person name="Hoque S.M.E."/>
            <person name="Islam M.K."/>
            <person name="Roy D.K."/>
            <person name="Haider R."/>
            <person name="Moosa M.M."/>
            <person name="Elias S.M."/>
            <person name="Hasan A.M."/>
            <person name="Jahan S."/>
            <person name="Shafiuddin M."/>
            <person name="Mahmood N."/>
            <person name="Shommy N.S."/>
        </authorList>
    </citation>
    <scope>NUCLEOTIDE SEQUENCE [LARGE SCALE GENOMIC DNA]</scope>
    <source>
        <strain evidence="2">cv. O-4</strain>
    </source>
</reference>
<protein>
    <submittedName>
        <fullName evidence="1">Uncharacterized protein</fullName>
    </submittedName>
</protein>